<gene>
    <name evidence="2" type="ORF">SNEC2469_LOCUS35607</name>
</gene>
<feature type="compositionally biased region" description="Acidic residues" evidence="1">
    <location>
        <begin position="22"/>
        <end position="31"/>
    </location>
</feature>
<reference evidence="2" key="1">
    <citation type="submission" date="2021-02" db="EMBL/GenBank/DDBJ databases">
        <authorList>
            <person name="Dougan E. K."/>
            <person name="Rhodes N."/>
            <person name="Thang M."/>
            <person name="Chan C."/>
        </authorList>
    </citation>
    <scope>NUCLEOTIDE SEQUENCE</scope>
</reference>
<feature type="region of interest" description="Disordered" evidence="1">
    <location>
        <begin position="1"/>
        <end position="111"/>
    </location>
</feature>
<evidence type="ECO:0000313" key="2">
    <source>
        <dbReference type="EMBL" id="CAE7945574.1"/>
    </source>
</evidence>
<evidence type="ECO:0000313" key="3">
    <source>
        <dbReference type="Proteomes" id="UP000601435"/>
    </source>
</evidence>
<accession>A0A813CRY1</accession>
<dbReference type="EMBL" id="CAJNJA010104029">
    <property type="protein sequence ID" value="CAE7945574.1"/>
    <property type="molecule type" value="Genomic_DNA"/>
</dbReference>
<dbReference type="Proteomes" id="UP000601435">
    <property type="component" value="Unassembled WGS sequence"/>
</dbReference>
<feature type="compositionally biased region" description="Low complexity" evidence="1">
    <location>
        <begin position="92"/>
        <end position="108"/>
    </location>
</feature>
<dbReference type="OrthoDB" id="438655at2759"/>
<evidence type="ECO:0000256" key="1">
    <source>
        <dbReference type="SAM" id="MobiDB-lite"/>
    </source>
</evidence>
<name>A0A813CRY1_9DINO</name>
<feature type="compositionally biased region" description="Basic and acidic residues" evidence="1">
    <location>
        <begin position="12"/>
        <end position="21"/>
    </location>
</feature>
<sequence length="234" mass="25934">MAELAFSPAPRDVGRPGHQEEDVPFWEEDGYVEMGEGELQHRSEMVTGPLEPQTSAPSAPRRNSMPGLTVARRPSATSEKARPSPSSPSSPQPDSKSLDSSVASSFDVSELKARERAESELRREQREQWLQVPRFHPAAAAAVSSGSRERMLVETLLVSLRRFRGTSLKAWRCDFDKQGVGWVSQAEFARACRFFGCSAEQIWQSCRVSGGEPWLRKRVKSQKHITLAAARGGP</sequence>
<protein>
    <submittedName>
        <fullName evidence="2">Uncharacterized protein</fullName>
    </submittedName>
</protein>
<dbReference type="AlphaFoldDB" id="A0A813CRY1"/>
<keyword evidence="3" id="KW-1185">Reference proteome</keyword>
<comment type="caution">
    <text evidence="2">The sequence shown here is derived from an EMBL/GenBank/DDBJ whole genome shotgun (WGS) entry which is preliminary data.</text>
</comment>
<proteinExistence type="predicted"/>
<organism evidence="2 3">
    <name type="scientific">Symbiodinium necroappetens</name>
    <dbReference type="NCBI Taxonomy" id="1628268"/>
    <lineage>
        <taxon>Eukaryota</taxon>
        <taxon>Sar</taxon>
        <taxon>Alveolata</taxon>
        <taxon>Dinophyceae</taxon>
        <taxon>Suessiales</taxon>
        <taxon>Symbiodiniaceae</taxon>
        <taxon>Symbiodinium</taxon>
    </lineage>
</organism>